<dbReference type="Gene3D" id="3.40.50.1820">
    <property type="entry name" value="alpha/beta hydrolase"/>
    <property type="match status" value="1"/>
</dbReference>
<dbReference type="AlphaFoldDB" id="A0A0P9C703"/>
<dbReference type="OrthoDB" id="9770528at2"/>
<evidence type="ECO:0000313" key="5">
    <source>
        <dbReference type="Proteomes" id="UP000050482"/>
    </source>
</evidence>
<evidence type="ECO:0000256" key="1">
    <source>
        <dbReference type="PIRSR" id="PIRSR639069-1"/>
    </source>
</evidence>
<evidence type="ECO:0000313" key="4">
    <source>
        <dbReference type="EMBL" id="KPV40921.1"/>
    </source>
</evidence>
<dbReference type="RefSeq" id="WP_054971289.1">
    <property type="nucleotide sequence ID" value="NZ_LJCO01000096.1"/>
</dbReference>
<keyword evidence="5" id="KW-1185">Reference proteome</keyword>
<protein>
    <submittedName>
        <fullName evidence="4">Cephalosporin deacetylase</fullName>
    </submittedName>
</protein>
<dbReference type="PATRIC" id="fig|471514.4.peg.1778"/>
<organism evidence="4 5">
    <name type="scientific">Alicyclobacillus ferrooxydans</name>
    <dbReference type="NCBI Taxonomy" id="471514"/>
    <lineage>
        <taxon>Bacteria</taxon>
        <taxon>Bacillati</taxon>
        <taxon>Bacillota</taxon>
        <taxon>Bacilli</taxon>
        <taxon>Bacillales</taxon>
        <taxon>Alicyclobacillaceae</taxon>
        <taxon>Alicyclobacillus</taxon>
    </lineage>
</organism>
<feature type="binding site" evidence="2">
    <location>
        <position position="91"/>
    </location>
    <ligand>
        <name>substrate</name>
    </ligand>
</feature>
<feature type="domain" description="Acetyl xylan esterase" evidence="3">
    <location>
        <begin position="1"/>
        <end position="310"/>
    </location>
</feature>
<dbReference type="InterPro" id="IPR039069">
    <property type="entry name" value="CE7"/>
</dbReference>
<gene>
    <name evidence="4" type="ORF">AN477_21370</name>
</gene>
<accession>A0A0P9C703</accession>
<dbReference type="EMBL" id="LJCO01000096">
    <property type="protein sequence ID" value="KPV40921.1"/>
    <property type="molecule type" value="Genomic_DNA"/>
</dbReference>
<comment type="caution">
    <text evidence="4">The sequence shown here is derived from an EMBL/GenBank/DDBJ whole genome shotgun (WGS) entry which is preliminary data.</text>
</comment>
<feature type="active site" description="Nucleophile" evidence="1">
    <location>
        <position position="181"/>
    </location>
</feature>
<dbReference type="PANTHER" id="PTHR40111:SF1">
    <property type="entry name" value="CEPHALOSPORIN-C DEACETYLASE"/>
    <property type="match status" value="1"/>
</dbReference>
<dbReference type="Pfam" id="PF05448">
    <property type="entry name" value="AXE1"/>
    <property type="match status" value="1"/>
</dbReference>
<dbReference type="GO" id="GO:0005976">
    <property type="term" value="P:polysaccharide metabolic process"/>
    <property type="evidence" value="ECO:0007669"/>
    <property type="project" value="TreeGrafter"/>
</dbReference>
<dbReference type="SUPFAM" id="SSF53474">
    <property type="entry name" value="alpha/beta-Hydrolases"/>
    <property type="match status" value="1"/>
</dbReference>
<dbReference type="InterPro" id="IPR029058">
    <property type="entry name" value="AB_hydrolase_fold"/>
</dbReference>
<evidence type="ECO:0000256" key="2">
    <source>
        <dbReference type="PIRSR" id="PIRSR639069-2"/>
    </source>
</evidence>
<dbReference type="GO" id="GO:0052689">
    <property type="term" value="F:carboxylic ester hydrolase activity"/>
    <property type="evidence" value="ECO:0007669"/>
    <property type="project" value="TreeGrafter"/>
</dbReference>
<dbReference type="PANTHER" id="PTHR40111">
    <property type="entry name" value="CEPHALOSPORIN-C DEACETYLASE"/>
    <property type="match status" value="1"/>
</dbReference>
<reference evidence="4 5" key="1">
    <citation type="submission" date="2015-09" db="EMBL/GenBank/DDBJ databases">
        <title>Draft genome sequence of Alicyclobacillus ferrooxydans DSM 22381.</title>
        <authorList>
            <person name="Hemp J."/>
        </authorList>
    </citation>
    <scope>NUCLEOTIDE SEQUENCE [LARGE SCALE GENOMIC DNA]</scope>
    <source>
        <strain evidence="4 5">TC-34</strain>
    </source>
</reference>
<dbReference type="STRING" id="471514.AN477_21370"/>
<name>A0A0P9C703_9BACL</name>
<proteinExistence type="predicted"/>
<feature type="active site" description="Charge relay system" evidence="1">
    <location>
        <position position="298"/>
    </location>
</feature>
<dbReference type="Proteomes" id="UP000050482">
    <property type="component" value="Unassembled WGS sequence"/>
</dbReference>
<evidence type="ECO:0000259" key="3">
    <source>
        <dbReference type="Pfam" id="PF05448"/>
    </source>
</evidence>
<dbReference type="InterPro" id="IPR008391">
    <property type="entry name" value="AXE1_dom"/>
</dbReference>
<sequence>MQQYDLPIEELKRYKPNLTRAEDFRDFWTSTQAAALGHESNVLLREVAYPSNGVNVYELSYLGFGNNVVKGWYAVPKSDAPHPGLAVFHGYNWSYEGQIHEIVNLALHGYATFGMQTRGQQGSEDNLISPHGHHAGWMTKGILDKESYYYLGIYMDAVLAMEVLAQRPEVDSSRIGVTGASQGGGITLAVAALSKIPRVAVAGYPYLCHFRRAVDVAQSMPYLEINQFFRRNMDPMVEETAMKTLSYFDVMNLAPWITCPVLVSIGLIDDITPPSTVFAAFNHLKCPKEICYYRYFGHEYIPAFETERLSTLKRYLQDCTVPQ</sequence>
<feature type="active site" description="Charge relay system" evidence="1">
    <location>
        <position position="269"/>
    </location>
</feature>